<reference evidence="3" key="1">
    <citation type="submission" date="2019-12" db="EMBL/GenBank/DDBJ databases">
        <title>Genome sequencing and annotation of Brassica cretica.</title>
        <authorList>
            <person name="Studholme D.J."/>
            <person name="Sarris P."/>
        </authorList>
    </citation>
    <scope>NUCLEOTIDE SEQUENCE</scope>
    <source>
        <strain evidence="3">PFS-109/04</strain>
        <tissue evidence="3">Leaf</tissue>
    </source>
</reference>
<feature type="compositionally biased region" description="Basic and acidic residues" evidence="1">
    <location>
        <begin position="176"/>
        <end position="203"/>
    </location>
</feature>
<protein>
    <recommendedName>
        <fullName evidence="2">AT3G52170-like helix-turn-helix domain-containing protein</fullName>
    </recommendedName>
</protein>
<gene>
    <name evidence="3" type="ORF">F2Q69_00001046</name>
</gene>
<comment type="caution">
    <text evidence="3">The sequence shown here is derived from an EMBL/GenBank/DDBJ whole genome shotgun (WGS) entry which is preliminary data.</text>
</comment>
<feature type="region of interest" description="Disordered" evidence="1">
    <location>
        <begin position="161"/>
        <end position="206"/>
    </location>
</feature>
<dbReference type="InterPro" id="IPR058941">
    <property type="entry name" value="HTH_AT3G52170-like"/>
</dbReference>
<dbReference type="AlphaFoldDB" id="A0A8S9P075"/>
<name>A0A8S9P075_BRACR</name>
<feature type="compositionally biased region" description="Basic and acidic residues" evidence="1">
    <location>
        <begin position="336"/>
        <end position="345"/>
    </location>
</feature>
<feature type="compositionally biased region" description="Basic and acidic residues" evidence="1">
    <location>
        <begin position="353"/>
        <end position="377"/>
    </location>
</feature>
<feature type="region of interest" description="Disordered" evidence="1">
    <location>
        <begin position="308"/>
        <end position="378"/>
    </location>
</feature>
<evidence type="ECO:0000259" key="2">
    <source>
        <dbReference type="Pfam" id="PF25896"/>
    </source>
</evidence>
<evidence type="ECO:0000256" key="1">
    <source>
        <dbReference type="SAM" id="MobiDB-lite"/>
    </source>
</evidence>
<dbReference type="PANTHER" id="PTHR34568">
    <property type="entry name" value="RRM DOMAIN-CONTAINING PROTEIN"/>
    <property type="match status" value="1"/>
</dbReference>
<dbReference type="InterPro" id="IPR058942">
    <property type="entry name" value="AT3G52170-like"/>
</dbReference>
<feature type="domain" description="AT3G52170-like helix-turn-helix" evidence="2">
    <location>
        <begin position="106"/>
        <end position="154"/>
    </location>
</feature>
<evidence type="ECO:0000313" key="4">
    <source>
        <dbReference type="Proteomes" id="UP000712600"/>
    </source>
</evidence>
<evidence type="ECO:0000313" key="3">
    <source>
        <dbReference type="EMBL" id="KAF3510764.1"/>
    </source>
</evidence>
<dbReference type="Proteomes" id="UP000712600">
    <property type="component" value="Unassembled WGS sequence"/>
</dbReference>
<feature type="compositionally biased region" description="Polar residues" evidence="1">
    <location>
        <begin position="165"/>
        <end position="175"/>
    </location>
</feature>
<organism evidence="3 4">
    <name type="scientific">Brassica cretica</name>
    <name type="common">Mustard</name>
    <dbReference type="NCBI Taxonomy" id="69181"/>
    <lineage>
        <taxon>Eukaryota</taxon>
        <taxon>Viridiplantae</taxon>
        <taxon>Streptophyta</taxon>
        <taxon>Embryophyta</taxon>
        <taxon>Tracheophyta</taxon>
        <taxon>Spermatophyta</taxon>
        <taxon>Magnoliopsida</taxon>
        <taxon>eudicotyledons</taxon>
        <taxon>Gunneridae</taxon>
        <taxon>Pentapetalae</taxon>
        <taxon>rosids</taxon>
        <taxon>malvids</taxon>
        <taxon>Brassicales</taxon>
        <taxon>Brassicaceae</taxon>
        <taxon>Brassiceae</taxon>
        <taxon>Brassica</taxon>
    </lineage>
</organism>
<sequence>MYLKITKMSKQSHRDDNVLQGYETGALLVVFAVFIASPLKPLQPSWPPTVVIDSYLECAVMILKQLKQLTLSATRRNAHLLRLPRLYSSPAVSQSLTTSKPSKRLSRDDRRLVVESFVSKYRAANAGKFPTLKVTVKEVGGGYYVVRDILQELKLRPNAPISRVPASNTNDASSLKQDHTLESSHDRSETVTASLDKDVDSKCDGSPPEIQTLKVAEECLKNSETEEEGTLAQIASQEPRADHLQGVDVLPTETRYQYIVITETHVKTETETALSSKDVDRKCDSNTHLPENQTLKVAEECLKNLETEEEGTVSHLGSQEPKAGHLEGASCLPSETRSHEKRETETAPPNNDVDSKWDSKTHLSEECVKNSESKEEDLTQLGSLEPEADHLEGANVLPATHDKRETETALPINDVDSKCDGGTLLPDSQPSMLSEECLKNSETKEEGNLTHLGIEEPKAEDCHEGTADSANVLPTETRYLVLKTRQVPEKEDGEVKTGENASAWRNIILFAKGFANFWRKG</sequence>
<dbReference type="Pfam" id="PF25896">
    <property type="entry name" value="HTH_AT3G52170"/>
    <property type="match status" value="1"/>
</dbReference>
<dbReference type="EMBL" id="QGKX02001521">
    <property type="protein sequence ID" value="KAF3510764.1"/>
    <property type="molecule type" value="Genomic_DNA"/>
</dbReference>
<proteinExistence type="predicted"/>
<accession>A0A8S9P075</accession>
<dbReference type="PANTHER" id="PTHR34568:SF4">
    <property type="entry name" value="OS02G0638000 PROTEIN"/>
    <property type="match status" value="1"/>
</dbReference>